<keyword evidence="5" id="KW-1185">Reference proteome</keyword>
<dbReference type="PATRIC" id="fig|200452.3.peg.2102"/>
<comment type="caution">
    <text evidence="2">The sequence shown here is derived from an EMBL/GenBank/DDBJ whole genome shotgun (WGS) entry which is preliminary data.</text>
</comment>
<accession>A0A0P9M579</accession>
<dbReference type="GeneID" id="65074202"/>
<reference evidence="3 5" key="2">
    <citation type="submission" date="2016-10" db="EMBL/GenBank/DDBJ databases">
        <authorList>
            <person name="Varghese N."/>
            <person name="Submissions S."/>
        </authorList>
    </citation>
    <scope>NUCLEOTIDE SEQUENCE [LARGE SCALE GENOMIC DNA]</scope>
    <source>
        <strain evidence="3 5">DSM 14939</strain>
    </source>
</reference>
<dbReference type="Proteomes" id="UP000050411">
    <property type="component" value="Unassembled WGS sequence"/>
</dbReference>
<dbReference type="AlphaFoldDB" id="A0A0P9M579"/>
<evidence type="ECO:0000313" key="3">
    <source>
        <dbReference type="EMBL" id="SDO62063.1"/>
    </source>
</evidence>
<evidence type="ECO:0000313" key="5">
    <source>
        <dbReference type="Proteomes" id="UP000183042"/>
    </source>
</evidence>
<reference evidence="2 4" key="1">
    <citation type="submission" date="2015-09" db="EMBL/GenBank/DDBJ databases">
        <title>Genome announcement of multiple Pseudomonas syringae strains.</title>
        <authorList>
            <person name="Thakur S."/>
            <person name="Wang P.W."/>
            <person name="Gong Y."/>
            <person name="Weir B.S."/>
            <person name="Guttman D.S."/>
        </authorList>
    </citation>
    <scope>NUCLEOTIDE SEQUENCE [LARGE SCALE GENOMIC DNA]</scope>
    <source>
        <strain evidence="2 4">ICMP19117</strain>
    </source>
</reference>
<dbReference type="InterPro" id="IPR038732">
    <property type="entry name" value="HpyO/CreE_NAD-binding"/>
</dbReference>
<proteinExistence type="predicted"/>
<evidence type="ECO:0000259" key="1">
    <source>
        <dbReference type="Pfam" id="PF13454"/>
    </source>
</evidence>
<evidence type="ECO:0000313" key="2">
    <source>
        <dbReference type="EMBL" id="KPW83050.1"/>
    </source>
</evidence>
<organism evidence="2 4">
    <name type="scientific">Pseudomonas congelans</name>
    <dbReference type="NCBI Taxonomy" id="200452"/>
    <lineage>
        <taxon>Bacteria</taxon>
        <taxon>Pseudomonadati</taxon>
        <taxon>Pseudomonadota</taxon>
        <taxon>Gammaproteobacteria</taxon>
        <taxon>Pseudomonadales</taxon>
        <taxon>Pseudomonadaceae</taxon>
        <taxon>Pseudomonas</taxon>
    </lineage>
</organism>
<dbReference type="InterPro" id="IPR052189">
    <property type="entry name" value="L-asp_N-monooxygenase_NS-form"/>
</dbReference>
<dbReference type="PANTHER" id="PTHR40254">
    <property type="entry name" value="BLR0577 PROTEIN"/>
    <property type="match status" value="1"/>
</dbReference>
<dbReference type="PANTHER" id="PTHR40254:SF1">
    <property type="entry name" value="BLR0577 PROTEIN"/>
    <property type="match status" value="1"/>
</dbReference>
<name>A0A0P9M579_9PSED</name>
<dbReference type="EMBL" id="FNJH01000001">
    <property type="protein sequence ID" value="SDO62063.1"/>
    <property type="molecule type" value="Genomic_DNA"/>
</dbReference>
<dbReference type="Pfam" id="PF13454">
    <property type="entry name" value="NAD_binding_9"/>
    <property type="match status" value="1"/>
</dbReference>
<evidence type="ECO:0000313" key="4">
    <source>
        <dbReference type="Proteomes" id="UP000050411"/>
    </source>
</evidence>
<feature type="domain" description="FAD-dependent urate hydroxylase HpyO/Asp monooxygenase CreE-like FAD/NAD(P)-binding" evidence="1">
    <location>
        <begin position="9"/>
        <end position="182"/>
    </location>
</feature>
<gene>
    <name evidence="2" type="ORF">ALO92_01724</name>
    <name evidence="3" type="ORF">SAMN05216596_101956</name>
</gene>
<dbReference type="RefSeq" id="WP_054994180.1">
    <property type="nucleotide sequence ID" value="NZ_FNJH01000001.1"/>
</dbReference>
<sequence length="582" mass="64490">MAMQTHTVAIIGMGSRGLSILEQVIGMSRHAVRQTLCIEVFDPQPPGSGLHLAQQPDYLMLNTMAGQLSAFSSAFPACEPPGPTFLQWCSREGIRLDARGHVSPDGQGRAVAFGDFVPRALLGRYLQDSYRFLLQRCPAHVTVRHHAEQVLSCHPRSQTPGFRLRTGNLAMHVDGVFLTSGHTPSTAAQQDIGECVVIQGLGLTAMDTLAHLTEGRGGRYVRNGGFAGWRYLPSGREPRVVMYSRSGLPFHARPQWHACRHAPLPRLFFTAEAIARLREQREGGRLDFRADVLPLIKDEMRAVFYQAKVRMEGPDRLPSVQRLLRESIARPAVFARLAEQWGAFDPEHWLVTQPWSGAEGTYEQWFVDWIKRDLALSRLGTAHSPICKAFEVWRDYRDLLRLVADRNGLTESSTLEFYGTWAGLSNRLVGGPQKERHEDLLALIEAGVVTVLPPMSGVQEPRNRLPARVAHSGVSGSRQGVINDLREHGLIRAAHAWPADGIDTDAAGRAIGRDGEVQQRLWVLGPAVEGCTFYNHYVPTPDLTCRALIEARRAVESCLETLINTTSSGITIRLNKVAQAIN</sequence>
<dbReference type="EMBL" id="LJQB01000075">
    <property type="protein sequence ID" value="KPW83050.1"/>
    <property type="molecule type" value="Genomic_DNA"/>
</dbReference>
<dbReference type="Proteomes" id="UP000183042">
    <property type="component" value="Unassembled WGS sequence"/>
</dbReference>
<protein>
    <submittedName>
        <fullName evidence="3">FAD-NAD(P)-binding</fullName>
    </submittedName>
</protein>